<organism evidence="1 2">
    <name type="scientific">Acetobacter nitrogenifigens DSM 23921 = NBRC 105050</name>
    <dbReference type="NCBI Taxonomy" id="1120919"/>
    <lineage>
        <taxon>Bacteria</taxon>
        <taxon>Pseudomonadati</taxon>
        <taxon>Pseudomonadota</taxon>
        <taxon>Alphaproteobacteria</taxon>
        <taxon>Acetobacterales</taxon>
        <taxon>Acetobacteraceae</taxon>
        <taxon>Acetobacter</taxon>
    </lineage>
</organism>
<comment type="caution">
    <text evidence="1">The sequence shown here is derived from an EMBL/GenBank/DDBJ whole genome shotgun (WGS) entry which is preliminary data.</text>
</comment>
<name>A0A511XA45_9PROT</name>
<keyword evidence="2" id="KW-1185">Reference proteome</keyword>
<dbReference type="EMBL" id="BJYF01000008">
    <property type="protein sequence ID" value="GEN59795.1"/>
    <property type="molecule type" value="Genomic_DNA"/>
</dbReference>
<dbReference type="Proteomes" id="UP000321635">
    <property type="component" value="Unassembled WGS sequence"/>
</dbReference>
<evidence type="ECO:0000313" key="2">
    <source>
        <dbReference type="Proteomes" id="UP000321635"/>
    </source>
</evidence>
<protein>
    <submittedName>
        <fullName evidence="1">Uncharacterized protein</fullName>
    </submittedName>
</protein>
<sequence>MSQLGETVCASAGIAVAVNNKATAAVASECLDMRIYYFSCIGFLLRRIQAIASTRLEAAHVAPSSQLFS</sequence>
<dbReference type="AlphaFoldDB" id="A0A511XA45"/>
<proteinExistence type="predicted"/>
<gene>
    <name evidence="1" type="ORF">ANI02nite_16790</name>
</gene>
<reference evidence="1 2" key="1">
    <citation type="submission" date="2019-07" db="EMBL/GenBank/DDBJ databases">
        <title>Whole genome shotgun sequence of Acetobacter nitrogenifigens NBRC 105050.</title>
        <authorList>
            <person name="Hosoyama A."/>
            <person name="Uohara A."/>
            <person name="Ohji S."/>
            <person name="Ichikawa N."/>
        </authorList>
    </citation>
    <scope>NUCLEOTIDE SEQUENCE [LARGE SCALE GENOMIC DNA]</scope>
    <source>
        <strain evidence="1 2">NBRC 105050</strain>
    </source>
</reference>
<accession>A0A511XA45</accession>
<evidence type="ECO:0000313" key="1">
    <source>
        <dbReference type="EMBL" id="GEN59795.1"/>
    </source>
</evidence>